<dbReference type="SUPFAM" id="SSF140996">
    <property type="entry name" value="Hermes dimerisation domain"/>
    <property type="match status" value="1"/>
</dbReference>
<evidence type="ECO:0000256" key="1">
    <source>
        <dbReference type="ARBA" id="ARBA00004123"/>
    </source>
</evidence>
<gene>
    <name evidence="6" type="ORF">HPB51_014245</name>
</gene>
<sequence length="162" mass="18676">MVLLVRGDMNERTKHFVKNFAQEATCKSCDMKLRAPSSTTTPLANHLENKHFSLHSMFLKDSGKQGRPDGAQPLIKSALKLGKDLPQRERTAMMTIARMLVFDLQLYSCVENRGFREPMNHMEKLYKIPSRTTFSRTVIPELYRDTVTAVKERMHADFWEGV</sequence>
<protein>
    <recommendedName>
        <fullName evidence="8">BED-type domain-containing protein</fullName>
    </recommendedName>
</protein>
<keyword evidence="5" id="KW-0539">Nucleus</keyword>
<evidence type="ECO:0000256" key="5">
    <source>
        <dbReference type="ARBA" id="ARBA00023242"/>
    </source>
</evidence>
<proteinExistence type="predicted"/>
<comment type="subcellular location">
    <subcellularLocation>
        <location evidence="1">Nucleus</location>
    </subcellularLocation>
</comment>
<evidence type="ECO:0000313" key="6">
    <source>
        <dbReference type="EMBL" id="KAH8009276.1"/>
    </source>
</evidence>
<dbReference type="Proteomes" id="UP000821866">
    <property type="component" value="Chromosome 9"/>
</dbReference>
<evidence type="ECO:0000256" key="4">
    <source>
        <dbReference type="ARBA" id="ARBA00022833"/>
    </source>
</evidence>
<comment type="caution">
    <text evidence="6">The sequence shown here is derived from an EMBL/GenBank/DDBJ whole genome shotgun (WGS) entry which is preliminary data.</text>
</comment>
<reference evidence="6" key="1">
    <citation type="journal article" date="2020" name="Cell">
        <title>Large-Scale Comparative Analyses of Tick Genomes Elucidate Their Genetic Diversity and Vector Capacities.</title>
        <authorList>
            <consortium name="Tick Genome and Microbiome Consortium (TIGMIC)"/>
            <person name="Jia N."/>
            <person name="Wang J."/>
            <person name="Shi W."/>
            <person name="Du L."/>
            <person name="Sun Y."/>
            <person name="Zhan W."/>
            <person name="Jiang J.F."/>
            <person name="Wang Q."/>
            <person name="Zhang B."/>
            <person name="Ji P."/>
            <person name="Bell-Sakyi L."/>
            <person name="Cui X.M."/>
            <person name="Yuan T.T."/>
            <person name="Jiang B.G."/>
            <person name="Yang W.F."/>
            <person name="Lam T.T."/>
            <person name="Chang Q.C."/>
            <person name="Ding S.J."/>
            <person name="Wang X.J."/>
            <person name="Zhu J.G."/>
            <person name="Ruan X.D."/>
            <person name="Zhao L."/>
            <person name="Wei J.T."/>
            <person name="Ye R.Z."/>
            <person name="Que T.C."/>
            <person name="Du C.H."/>
            <person name="Zhou Y.H."/>
            <person name="Cheng J.X."/>
            <person name="Dai P.F."/>
            <person name="Guo W.B."/>
            <person name="Han X.H."/>
            <person name="Huang E.J."/>
            <person name="Li L.F."/>
            <person name="Wei W."/>
            <person name="Gao Y.C."/>
            <person name="Liu J.Z."/>
            <person name="Shao H.Z."/>
            <person name="Wang X."/>
            <person name="Wang C.C."/>
            <person name="Yang T.C."/>
            <person name="Huo Q.B."/>
            <person name="Li W."/>
            <person name="Chen H.Y."/>
            <person name="Chen S.E."/>
            <person name="Zhou L.G."/>
            <person name="Ni X.B."/>
            <person name="Tian J.H."/>
            <person name="Sheng Y."/>
            <person name="Liu T."/>
            <person name="Pan Y.S."/>
            <person name="Xia L.Y."/>
            <person name="Li J."/>
            <person name="Zhao F."/>
            <person name="Cao W.C."/>
        </authorList>
    </citation>
    <scope>NUCLEOTIDE SEQUENCE</scope>
    <source>
        <strain evidence="6">Rmic-2018</strain>
    </source>
</reference>
<dbReference type="EMBL" id="JABSTU010000011">
    <property type="protein sequence ID" value="KAH8009276.1"/>
    <property type="molecule type" value="Genomic_DNA"/>
</dbReference>
<dbReference type="GO" id="GO:0008270">
    <property type="term" value="F:zinc ion binding"/>
    <property type="evidence" value="ECO:0007669"/>
    <property type="project" value="UniProtKB-KW"/>
</dbReference>
<keyword evidence="2" id="KW-0479">Metal-binding</keyword>
<name>A0A9J6D5A8_RHIMP</name>
<reference evidence="6" key="2">
    <citation type="submission" date="2021-09" db="EMBL/GenBank/DDBJ databases">
        <authorList>
            <person name="Jia N."/>
            <person name="Wang J."/>
            <person name="Shi W."/>
            <person name="Du L."/>
            <person name="Sun Y."/>
            <person name="Zhan W."/>
            <person name="Jiang J."/>
            <person name="Wang Q."/>
            <person name="Zhang B."/>
            <person name="Ji P."/>
            <person name="Sakyi L.B."/>
            <person name="Cui X."/>
            <person name="Yuan T."/>
            <person name="Jiang B."/>
            <person name="Yang W."/>
            <person name="Lam T.T.-Y."/>
            <person name="Chang Q."/>
            <person name="Ding S."/>
            <person name="Wang X."/>
            <person name="Zhu J."/>
            <person name="Ruan X."/>
            <person name="Zhao L."/>
            <person name="Wei J."/>
            <person name="Que T."/>
            <person name="Du C."/>
            <person name="Cheng J."/>
            <person name="Dai P."/>
            <person name="Han X."/>
            <person name="Huang E."/>
            <person name="Gao Y."/>
            <person name="Liu J."/>
            <person name="Shao H."/>
            <person name="Ye R."/>
            <person name="Li L."/>
            <person name="Wei W."/>
            <person name="Wang X."/>
            <person name="Wang C."/>
            <person name="Huo Q."/>
            <person name="Li W."/>
            <person name="Guo W."/>
            <person name="Chen H."/>
            <person name="Chen S."/>
            <person name="Zhou L."/>
            <person name="Zhou L."/>
            <person name="Ni X."/>
            <person name="Tian J."/>
            <person name="Zhou Y."/>
            <person name="Sheng Y."/>
            <person name="Liu T."/>
            <person name="Pan Y."/>
            <person name="Xia L."/>
            <person name="Li J."/>
            <person name="Zhao F."/>
            <person name="Cao W."/>
        </authorList>
    </citation>
    <scope>NUCLEOTIDE SEQUENCE</scope>
    <source>
        <strain evidence="6">Rmic-2018</strain>
        <tissue evidence="6">Larvae</tissue>
    </source>
</reference>
<organism evidence="6 7">
    <name type="scientific">Rhipicephalus microplus</name>
    <name type="common">Cattle tick</name>
    <name type="synonym">Boophilus microplus</name>
    <dbReference type="NCBI Taxonomy" id="6941"/>
    <lineage>
        <taxon>Eukaryota</taxon>
        <taxon>Metazoa</taxon>
        <taxon>Ecdysozoa</taxon>
        <taxon>Arthropoda</taxon>
        <taxon>Chelicerata</taxon>
        <taxon>Arachnida</taxon>
        <taxon>Acari</taxon>
        <taxon>Parasitiformes</taxon>
        <taxon>Ixodida</taxon>
        <taxon>Ixodoidea</taxon>
        <taxon>Ixodidae</taxon>
        <taxon>Rhipicephalinae</taxon>
        <taxon>Rhipicephalus</taxon>
        <taxon>Boophilus</taxon>
    </lineage>
</organism>
<dbReference type="InterPro" id="IPR052035">
    <property type="entry name" value="ZnF_BED_domain_contain"/>
</dbReference>
<evidence type="ECO:0000313" key="7">
    <source>
        <dbReference type="Proteomes" id="UP000821866"/>
    </source>
</evidence>
<accession>A0A9J6D5A8</accession>
<dbReference type="PANTHER" id="PTHR46481:SF10">
    <property type="entry name" value="ZINC FINGER BED DOMAIN-CONTAINING PROTEIN 39"/>
    <property type="match status" value="1"/>
</dbReference>
<evidence type="ECO:0008006" key="8">
    <source>
        <dbReference type="Google" id="ProtNLM"/>
    </source>
</evidence>
<dbReference type="GO" id="GO:0005634">
    <property type="term" value="C:nucleus"/>
    <property type="evidence" value="ECO:0007669"/>
    <property type="project" value="UniProtKB-SubCell"/>
</dbReference>
<keyword evidence="7" id="KW-1185">Reference proteome</keyword>
<keyword evidence="3" id="KW-0863">Zinc-finger</keyword>
<dbReference type="PANTHER" id="PTHR46481">
    <property type="entry name" value="ZINC FINGER BED DOMAIN-CONTAINING PROTEIN 4"/>
    <property type="match status" value="1"/>
</dbReference>
<keyword evidence="4" id="KW-0862">Zinc</keyword>
<evidence type="ECO:0000256" key="3">
    <source>
        <dbReference type="ARBA" id="ARBA00022771"/>
    </source>
</evidence>
<evidence type="ECO:0000256" key="2">
    <source>
        <dbReference type="ARBA" id="ARBA00022723"/>
    </source>
</evidence>
<dbReference type="AlphaFoldDB" id="A0A9J6D5A8"/>